<protein>
    <submittedName>
        <fullName evidence="1">Uncharacterized protein</fullName>
    </submittedName>
</protein>
<name>C0D5J9_9FIRM</name>
<sequence>MRISVYFSRQIDRRISFISVLILSRFWVKKLKSKHRKCGSTSEKLFVGKHPKSCLLFEFSHP</sequence>
<evidence type="ECO:0000313" key="1">
    <source>
        <dbReference type="EMBL" id="EEG53395.1"/>
    </source>
</evidence>
<dbReference type="AlphaFoldDB" id="C0D5J9"/>
<evidence type="ECO:0000313" key="2">
    <source>
        <dbReference type="Proteomes" id="UP000004756"/>
    </source>
</evidence>
<keyword evidence="2" id="KW-1185">Reference proteome</keyword>
<comment type="caution">
    <text evidence="1">The sequence shown here is derived from an EMBL/GenBank/DDBJ whole genome shotgun (WGS) entry which is preliminary data.</text>
</comment>
<dbReference type="Proteomes" id="UP000004756">
    <property type="component" value="Unassembled WGS sequence"/>
</dbReference>
<dbReference type="HOGENOM" id="CLU_2895947_0_0_9"/>
<reference evidence="1 2" key="1">
    <citation type="submission" date="2009-02" db="EMBL/GenBank/DDBJ databases">
        <title>Draft genome sequence of Clostridium asparagiforme (DSM 15981).</title>
        <authorList>
            <person name="Sudarsanam P."/>
            <person name="Ley R."/>
            <person name="Guruge J."/>
            <person name="Turnbaugh P.J."/>
            <person name="Mahowald M."/>
            <person name="Liep D."/>
            <person name="Gordon J."/>
        </authorList>
    </citation>
    <scope>NUCLEOTIDE SEQUENCE [LARGE SCALE GENOMIC DNA]</scope>
    <source>
        <strain evidence="1 2">DSM 15981</strain>
    </source>
</reference>
<dbReference type="EMBL" id="ACCJ01000375">
    <property type="protein sequence ID" value="EEG53395.1"/>
    <property type="molecule type" value="Genomic_DNA"/>
</dbReference>
<organism evidence="1 2">
    <name type="scientific">[Clostridium] asparagiforme DSM 15981</name>
    <dbReference type="NCBI Taxonomy" id="518636"/>
    <lineage>
        <taxon>Bacteria</taxon>
        <taxon>Bacillati</taxon>
        <taxon>Bacillota</taxon>
        <taxon>Clostridia</taxon>
        <taxon>Lachnospirales</taxon>
        <taxon>Lachnospiraceae</taxon>
        <taxon>Enterocloster</taxon>
    </lineage>
</organism>
<proteinExistence type="predicted"/>
<gene>
    <name evidence="1" type="ORF">CLOSTASPAR_04545</name>
</gene>
<accession>C0D5J9</accession>